<dbReference type="AlphaFoldDB" id="A0A6N7RST9"/>
<name>A0A6N7RST9_9ACTN</name>
<reference evidence="3" key="1">
    <citation type="submission" date="2019-08" db="EMBL/GenBank/DDBJ databases">
        <title>Arthrobacter sp. nov., isolated from plateau pika and Tibetan wild ass.</title>
        <authorList>
            <person name="Ge Y."/>
        </authorList>
    </citation>
    <scope>NUCLEOTIDE SEQUENCE [LARGE SCALE GENOMIC DNA]</scope>
    <source>
        <strain evidence="3">HF-4214</strain>
    </source>
</reference>
<dbReference type="EMBL" id="VTFY01000016">
    <property type="protein sequence ID" value="MRX83830.1"/>
    <property type="molecule type" value="Genomic_DNA"/>
</dbReference>
<protein>
    <submittedName>
        <fullName evidence="2">Uncharacterized protein</fullName>
    </submittedName>
</protein>
<evidence type="ECO:0000313" key="2">
    <source>
        <dbReference type="EMBL" id="MRX83830.1"/>
    </source>
</evidence>
<sequence length="283" mass="30056">MGLLRPDFALTEKLLAIGGLVALFGGFGALMVGEFAPSVGFKGLVDRGIGGGGLLAMGIGVLCFVPLILRDPWRARPRTAEGRRALAREAALEAAVVALNLVCYAGTTIFALGALTALDRTPFAAGTVIALCIAVFALYRRHRKKHRRSYELVKPLGIVAFMLAFAAFAGAFGALRASDAVADAIEGPREQRCLLSDFEEQRPSGRYASARSADLVVEFVAENGETVRVSIKEQDREALRQIVDTGGVACLAYYPRTEVFVSAQPADAAGESSLTPTQRQGLP</sequence>
<dbReference type="Proteomes" id="UP000438093">
    <property type="component" value="Unassembled WGS sequence"/>
</dbReference>
<feature type="transmembrane region" description="Helical" evidence="1">
    <location>
        <begin position="152"/>
        <end position="175"/>
    </location>
</feature>
<keyword evidence="1" id="KW-0472">Membrane</keyword>
<keyword evidence="1" id="KW-0812">Transmembrane</keyword>
<dbReference type="RefSeq" id="WP_154334665.1">
    <property type="nucleotide sequence ID" value="NZ_VTFY01000016.1"/>
</dbReference>
<feature type="transmembrane region" description="Helical" evidence="1">
    <location>
        <begin position="14"/>
        <end position="36"/>
    </location>
</feature>
<feature type="transmembrane region" description="Helical" evidence="1">
    <location>
        <begin position="48"/>
        <end position="69"/>
    </location>
</feature>
<evidence type="ECO:0000256" key="1">
    <source>
        <dbReference type="SAM" id="Phobius"/>
    </source>
</evidence>
<keyword evidence="3" id="KW-1185">Reference proteome</keyword>
<keyword evidence="1" id="KW-1133">Transmembrane helix</keyword>
<proteinExistence type="predicted"/>
<feature type="transmembrane region" description="Helical" evidence="1">
    <location>
        <begin position="121"/>
        <end position="140"/>
    </location>
</feature>
<evidence type="ECO:0000313" key="3">
    <source>
        <dbReference type="Proteomes" id="UP000438093"/>
    </source>
</evidence>
<accession>A0A6N7RST9</accession>
<comment type="caution">
    <text evidence="2">The sequence shown here is derived from an EMBL/GenBank/DDBJ whole genome shotgun (WGS) entry which is preliminary data.</text>
</comment>
<organism evidence="2 3">
    <name type="scientific">Eggerthella guodeyinii</name>
    <dbReference type="NCBI Taxonomy" id="2690837"/>
    <lineage>
        <taxon>Bacteria</taxon>
        <taxon>Bacillati</taxon>
        <taxon>Actinomycetota</taxon>
        <taxon>Coriobacteriia</taxon>
        <taxon>Eggerthellales</taxon>
        <taxon>Eggerthellaceae</taxon>
        <taxon>Eggerthella</taxon>
    </lineage>
</organism>
<feature type="transmembrane region" description="Helical" evidence="1">
    <location>
        <begin position="90"/>
        <end position="115"/>
    </location>
</feature>
<gene>
    <name evidence="2" type="ORF">GJG86_15215</name>
</gene>